<keyword evidence="3" id="KW-1185">Reference proteome</keyword>
<dbReference type="PANTHER" id="PTHR42763">
    <property type="entry name" value="ADP-GLUCOSE PHOSPHORYLASE"/>
    <property type="match status" value="1"/>
</dbReference>
<organism evidence="2 3">
    <name type="scientific">Acidipropionibacterium jensenii</name>
    <dbReference type="NCBI Taxonomy" id="1749"/>
    <lineage>
        <taxon>Bacteria</taxon>
        <taxon>Bacillati</taxon>
        <taxon>Actinomycetota</taxon>
        <taxon>Actinomycetes</taxon>
        <taxon>Propionibacteriales</taxon>
        <taxon>Propionibacteriaceae</taxon>
        <taxon>Acidipropionibacterium</taxon>
    </lineage>
</organism>
<dbReference type="InterPro" id="IPR036265">
    <property type="entry name" value="HIT-like_sf"/>
</dbReference>
<dbReference type="InterPro" id="IPR032576">
    <property type="entry name" value="DUF4921"/>
</dbReference>
<proteinExistence type="predicted"/>
<dbReference type="Gene3D" id="3.30.428.10">
    <property type="entry name" value="HIT-like"/>
    <property type="match status" value="2"/>
</dbReference>
<name>A0A3S4V7J7_9ACTN</name>
<dbReference type="Proteomes" id="UP000277858">
    <property type="component" value="Chromosome"/>
</dbReference>
<dbReference type="STRING" id="1122997.GCA_000425285_00187"/>
<dbReference type="SUPFAM" id="SSF54197">
    <property type="entry name" value="HIT-like"/>
    <property type="match status" value="1"/>
</dbReference>
<sequence>MDDVTPSGNEDQYYRELPDGTIKQTNPFSGVQVWTVPGRGARPLGRPLANPRPIGDAERVSACSFCADRLLETPPEKCRLVGDPFGDVRGGFRTLRHLPVEELTASTAEFRRVPNLFEILTWQYWHDNHGIDLSDDARSWQESYLADPQGMAHVCRVLDAKFAAQGLSLRADRLSADDLRRESAPFFGGGHDVIIARRHYADDAATTAGLAGSGQLSVVEHRAFMAMTVTATADLYRANPQARYVAVFQNWLRPAGASFDHLHKQLVAIDEIGASNESALEAAADDPSLFNRWGPDFAIDHHLLLAANDHAVAFVTFGHRYPAVEVWSTSGIDQPWRMDPEEVDAVSDLVHAVHVAVGVDVPSNEEWHHRPVQVKTPMPWHIVLKLRVSNPAGFEGGTKIYINTISPASLCARLLPRLIDARREHRIAEGIRLGDECDLPRGVLRAAH</sequence>
<protein>
    <recommendedName>
        <fullName evidence="1">DUF4921 domain-containing protein</fullName>
    </recommendedName>
</protein>
<evidence type="ECO:0000313" key="3">
    <source>
        <dbReference type="Proteomes" id="UP000277858"/>
    </source>
</evidence>
<feature type="domain" description="DUF4921" evidence="1">
    <location>
        <begin position="17"/>
        <end position="445"/>
    </location>
</feature>
<dbReference type="InterPro" id="IPR053177">
    <property type="entry name" value="ADP-glucose_phosphorylase"/>
</dbReference>
<dbReference type="EMBL" id="LR134473">
    <property type="protein sequence ID" value="VEI03612.1"/>
    <property type="molecule type" value="Genomic_DNA"/>
</dbReference>
<accession>A0A3S4V7J7</accession>
<evidence type="ECO:0000259" key="1">
    <source>
        <dbReference type="Pfam" id="PF16268"/>
    </source>
</evidence>
<dbReference type="PANTHER" id="PTHR42763:SF2">
    <property type="entry name" value="ADP-GLUCOSE PHOSPHORYLASE"/>
    <property type="match status" value="1"/>
</dbReference>
<dbReference type="Pfam" id="PF16268">
    <property type="entry name" value="DUF4921"/>
    <property type="match status" value="1"/>
</dbReference>
<gene>
    <name evidence="2" type="ORF">NCTC13652_01819</name>
</gene>
<evidence type="ECO:0000313" key="2">
    <source>
        <dbReference type="EMBL" id="VEI03612.1"/>
    </source>
</evidence>
<dbReference type="AlphaFoldDB" id="A0A3S4V7J7"/>
<reference evidence="2 3" key="1">
    <citation type="submission" date="2018-12" db="EMBL/GenBank/DDBJ databases">
        <authorList>
            <consortium name="Pathogen Informatics"/>
        </authorList>
    </citation>
    <scope>NUCLEOTIDE SEQUENCE [LARGE SCALE GENOMIC DNA]</scope>
    <source>
        <strain evidence="2 3">NCTC13652</strain>
    </source>
</reference>